<dbReference type="GO" id="GO:0006508">
    <property type="term" value="P:proteolysis"/>
    <property type="evidence" value="ECO:0007669"/>
    <property type="project" value="InterPro"/>
</dbReference>
<evidence type="ECO:0000256" key="4">
    <source>
        <dbReference type="ARBA" id="ARBA00022722"/>
    </source>
</evidence>
<dbReference type="InterPro" id="IPR001584">
    <property type="entry name" value="Integrase_cat-core"/>
</dbReference>
<dbReference type="InterPro" id="IPR012337">
    <property type="entry name" value="RNaseH-like_sf"/>
</dbReference>
<feature type="domain" description="Peptidase A2" evidence="12">
    <location>
        <begin position="43"/>
        <end position="79"/>
    </location>
</feature>
<dbReference type="SUPFAM" id="SSF50630">
    <property type="entry name" value="Acid proteases"/>
    <property type="match status" value="1"/>
</dbReference>
<dbReference type="Pfam" id="PF00078">
    <property type="entry name" value="RVT_1"/>
    <property type="match status" value="1"/>
</dbReference>
<reference evidence="15" key="1">
    <citation type="submission" date="2018-04" db="EMBL/GenBank/DDBJ databases">
        <title>Transcriptome assembly of Sipha flava.</title>
        <authorList>
            <person name="Scully E.D."/>
            <person name="Geib S.M."/>
            <person name="Palmer N.A."/>
            <person name="Koch K."/>
            <person name="Bradshaw J."/>
            <person name="Heng-Moss T."/>
            <person name="Sarath G."/>
        </authorList>
    </citation>
    <scope>NUCLEOTIDE SEQUENCE</scope>
</reference>
<dbReference type="PANTHER" id="PTHR37984:SF5">
    <property type="entry name" value="PROTEIN NYNRIN-LIKE"/>
    <property type="match status" value="1"/>
</dbReference>
<keyword evidence="3" id="KW-0548">Nucleotidyltransferase</keyword>
<keyword evidence="2" id="KW-0808">Transferase</keyword>
<evidence type="ECO:0000259" key="13">
    <source>
        <dbReference type="PROSITE" id="PS50878"/>
    </source>
</evidence>
<dbReference type="FunFam" id="3.30.420.10:FF:000032">
    <property type="entry name" value="Retrovirus-related Pol polyprotein from transposon 297-like Protein"/>
    <property type="match status" value="1"/>
</dbReference>
<dbReference type="GO" id="GO:0003964">
    <property type="term" value="F:RNA-directed DNA polymerase activity"/>
    <property type="evidence" value="ECO:0007669"/>
    <property type="project" value="UniProtKB-KW"/>
</dbReference>
<name>A0A2S2QPU6_9HEMI</name>
<dbReference type="PROSITE" id="PS50175">
    <property type="entry name" value="ASP_PROT_RETROV"/>
    <property type="match status" value="1"/>
</dbReference>
<protein>
    <recommendedName>
        <fullName evidence="1">RNA-directed DNA polymerase</fullName>
        <ecNumber evidence="1">2.7.7.49</ecNumber>
    </recommendedName>
</protein>
<evidence type="ECO:0000259" key="14">
    <source>
        <dbReference type="PROSITE" id="PS50994"/>
    </source>
</evidence>
<gene>
    <name evidence="15" type="primary">POL_1</name>
    <name evidence="15" type="ORF">g.180984</name>
</gene>
<evidence type="ECO:0000256" key="5">
    <source>
        <dbReference type="ARBA" id="ARBA00022759"/>
    </source>
</evidence>
<proteinExistence type="predicted"/>
<feature type="domain" description="Reverse transcriptase" evidence="13">
    <location>
        <begin position="328"/>
        <end position="512"/>
    </location>
</feature>
<dbReference type="CDD" id="cd01647">
    <property type="entry name" value="RT_LTR"/>
    <property type="match status" value="1"/>
</dbReference>
<keyword evidence="6" id="KW-0378">Hydrolase</keyword>
<dbReference type="InterPro" id="IPR041588">
    <property type="entry name" value="Integrase_H2C2"/>
</dbReference>
<evidence type="ECO:0000256" key="8">
    <source>
        <dbReference type="ARBA" id="ARBA00022884"/>
    </source>
</evidence>
<evidence type="ECO:0000256" key="3">
    <source>
        <dbReference type="ARBA" id="ARBA00022695"/>
    </source>
</evidence>
<dbReference type="InterPro" id="IPR043128">
    <property type="entry name" value="Rev_trsase/Diguanyl_cyclase"/>
</dbReference>
<dbReference type="CDD" id="cd09274">
    <property type="entry name" value="RNase_HI_RT_Ty3"/>
    <property type="match status" value="1"/>
</dbReference>
<dbReference type="OrthoDB" id="6580001at2759"/>
<dbReference type="Pfam" id="PF17921">
    <property type="entry name" value="Integrase_H2C2"/>
    <property type="match status" value="1"/>
</dbReference>
<keyword evidence="10" id="KW-0695">RNA-directed DNA polymerase</keyword>
<dbReference type="GO" id="GO:0003723">
    <property type="term" value="F:RNA binding"/>
    <property type="evidence" value="ECO:0007669"/>
    <property type="project" value="UniProtKB-KW"/>
</dbReference>
<dbReference type="InterPro" id="IPR021109">
    <property type="entry name" value="Peptidase_aspartic_dom_sf"/>
</dbReference>
<dbReference type="InterPro" id="IPR041577">
    <property type="entry name" value="RT_RNaseH_2"/>
</dbReference>
<keyword evidence="8" id="KW-0694">RNA-binding</keyword>
<evidence type="ECO:0000256" key="1">
    <source>
        <dbReference type="ARBA" id="ARBA00012493"/>
    </source>
</evidence>
<dbReference type="PROSITE" id="PS50878">
    <property type="entry name" value="RT_POL"/>
    <property type="match status" value="1"/>
</dbReference>
<dbReference type="FunFam" id="1.10.340.70:FF:000001">
    <property type="entry name" value="Retrovirus-related Pol polyprotein from transposon gypsy-like Protein"/>
    <property type="match status" value="1"/>
</dbReference>
<evidence type="ECO:0000256" key="2">
    <source>
        <dbReference type="ARBA" id="ARBA00022679"/>
    </source>
</evidence>
<evidence type="ECO:0000256" key="6">
    <source>
        <dbReference type="ARBA" id="ARBA00022801"/>
    </source>
</evidence>
<organism evidence="15">
    <name type="scientific">Sipha flava</name>
    <name type="common">yellow sugarcane aphid</name>
    <dbReference type="NCBI Taxonomy" id="143950"/>
    <lineage>
        <taxon>Eukaryota</taxon>
        <taxon>Metazoa</taxon>
        <taxon>Ecdysozoa</taxon>
        <taxon>Arthropoda</taxon>
        <taxon>Hexapoda</taxon>
        <taxon>Insecta</taxon>
        <taxon>Pterygota</taxon>
        <taxon>Neoptera</taxon>
        <taxon>Paraneoptera</taxon>
        <taxon>Hemiptera</taxon>
        <taxon>Sternorrhyncha</taxon>
        <taxon>Aphidomorpha</taxon>
        <taxon>Aphidoidea</taxon>
        <taxon>Aphididae</taxon>
        <taxon>Sipha</taxon>
    </lineage>
</organism>
<evidence type="ECO:0000313" key="15">
    <source>
        <dbReference type="EMBL" id="MBY79550.1"/>
    </source>
</evidence>
<keyword evidence="5" id="KW-0255">Endonuclease</keyword>
<evidence type="ECO:0000256" key="7">
    <source>
        <dbReference type="ARBA" id="ARBA00022842"/>
    </source>
</evidence>
<dbReference type="Pfam" id="PF00665">
    <property type="entry name" value="rve"/>
    <property type="match status" value="1"/>
</dbReference>
<dbReference type="InterPro" id="IPR001995">
    <property type="entry name" value="Peptidase_A2_cat"/>
</dbReference>
<dbReference type="PROSITE" id="PS00141">
    <property type="entry name" value="ASP_PROTEASE"/>
    <property type="match status" value="1"/>
</dbReference>
<dbReference type="FunFam" id="3.10.20.370:FF:000001">
    <property type="entry name" value="Retrovirus-related Pol polyprotein from transposon 17.6-like protein"/>
    <property type="match status" value="1"/>
</dbReference>
<dbReference type="InterPro" id="IPR036397">
    <property type="entry name" value="RNaseH_sf"/>
</dbReference>
<keyword evidence="4" id="KW-0540">Nuclease</keyword>
<dbReference type="GO" id="GO:0015074">
    <property type="term" value="P:DNA integration"/>
    <property type="evidence" value="ECO:0007669"/>
    <property type="project" value="UniProtKB-KW"/>
</dbReference>
<evidence type="ECO:0000256" key="10">
    <source>
        <dbReference type="ARBA" id="ARBA00022918"/>
    </source>
</evidence>
<dbReference type="GO" id="GO:0042575">
    <property type="term" value="C:DNA polymerase complex"/>
    <property type="evidence" value="ECO:0007669"/>
    <property type="project" value="UniProtKB-ARBA"/>
</dbReference>
<accession>A0A2S2QPU6</accession>
<dbReference type="GO" id="GO:0004190">
    <property type="term" value="F:aspartic-type endopeptidase activity"/>
    <property type="evidence" value="ECO:0007669"/>
    <property type="project" value="InterPro"/>
</dbReference>
<dbReference type="Gene3D" id="3.40.220.10">
    <property type="entry name" value="Leucine Aminopeptidase, subunit E, domain 1"/>
    <property type="match status" value="1"/>
</dbReference>
<dbReference type="InterPro" id="IPR043472">
    <property type="entry name" value="Macro_dom-like"/>
</dbReference>
<dbReference type="InterPro" id="IPR000477">
    <property type="entry name" value="RT_dom"/>
</dbReference>
<keyword evidence="9" id="KW-0229">DNA integration</keyword>
<dbReference type="InterPro" id="IPR001969">
    <property type="entry name" value="Aspartic_peptidase_AS"/>
</dbReference>
<dbReference type="InterPro" id="IPR043502">
    <property type="entry name" value="DNA/RNA_pol_sf"/>
</dbReference>
<keyword evidence="11" id="KW-0511">Multifunctional enzyme</keyword>
<sequence length="1238" mass="144050">MRDRELQRNTDNEQSIRNCFHILSTIIDNHIKCKSSACNIDELHLLVDTGADINIIKLQFLKNDLFIDETNKVYIRGISQQLIHTIGRINIPIIINNEEINVTFEVVGPQFPLLKHGILGKVFLIESKAIIDIANNTLVLTNHDNKETIKNCYTINARSESIIKIPIKNTEVHNKCILIQKQELSQDLLCSESLTHVKDGYAIISILNISEANKKFTDNEINKLIYNNENDYEILTFNIEMDNNNRIDKIKKLIKVDHMTKNEKETIINICEKYSDVFFLEGDKLTCTNTIEHSIKLKPDAKKPIHQRQFRLPFSQQTEINRQINKMLDNDIIQPSLSGFNAPLILVKKKLDNSGVQKYRIVVDFRKLNDATIDEVFPLPNINEILDRLGNCTMFSVIDLTQGFYQIPLSQDSREFTAFSTLEGHWEFKRMTMGMKQSPAIFQKLMTNVLSGLTPLKVMVYLDDILIFSRSLNEHANKLSEVFSRLKSHNLKIEPHKCNFLKREILYLGHKITSEGIKPDETKIQAVLNYPPPKTVKQIKSFLGLSGYYRKFIQNYSAIAKPLTTLLCKDVKFNWTEECQRSFDTLRTALCKHPILKYPDFEKKFYLTTDASGKALGAILSQIHDGKDFPVGYASRTLNKAESNYSTIETELLGIIFGVKFFKHYLLDTHFIIITDHQPLVYLMNLKNPLSRLARWKYYLLEYNFSIQYKAGSTNKADALTRMYTINEIIENTYENFIKDISTKLITNNNIKETSENLLDTNPEYHIVSEISKHYNFKEGINYKIKQKFGINQSLPDSKLIGDIRYFKNNDRFIIFIITKNRDKQPTSYENIYVALINLKRFCIDNNINKLVMNKLGQSDSLKYDTIRAMIRYIFRKTAIEINICAYDNYTQEQKLDILNQFHYSLIGGHLGINKTLKRIKHNYNWLGMRKDVEEFIKNCESCQKNKISNKHTRQPLAITSTASRPFEKIFLDIVGPLTPTFSGNNYILTMMCDLTKYSIGTPIPNHTANTVAEAFVTHFITTHSIPNEILTDQGTEFLSKTFTEVCKLLKIKKLHTSPFRPQSNGTLERSHRTLGEYLRHYVDKKLDNWDILLPYAFFVYNSTEHSVTKYQPYELVYGKRLEIPIKLKLEPEPRYNYDDYIYEIKQNMQEAHKIARERLINNKHKTKERYDLKENPLDINVGDFILLKQNAHRTKLESLWLGPYEVLDIINEHNIIIKKGRKSITVHKNNVKIYHNN</sequence>
<dbReference type="SUPFAM" id="SSF52949">
    <property type="entry name" value="Macro domain-like"/>
    <property type="match status" value="1"/>
</dbReference>
<dbReference type="InterPro" id="IPR050951">
    <property type="entry name" value="Retrovirus_Pol_polyprotein"/>
</dbReference>
<dbReference type="Gene3D" id="3.10.10.10">
    <property type="entry name" value="HIV Type 1 Reverse Transcriptase, subunit A, domain 1"/>
    <property type="match status" value="1"/>
</dbReference>
<dbReference type="Gene3D" id="3.30.420.10">
    <property type="entry name" value="Ribonuclease H-like superfamily/Ribonuclease H"/>
    <property type="match status" value="1"/>
</dbReference>
<keyword evidence="7" id="KW-0460">Magnesium</keyword>
<evidence type="ECO:0000259" key="12">
    <source>
        <dbReference type="PROSITE" id="PS50175"/>
    </source>
</evidence>
<dbReference type="SUPFAM" id="SSF53098">
    <property type="entry name" value="Ribonuclease H-like"/>
    <property type="match status" value="1"/>
</dbReference>
<evidence type="ECO:0000256" key="9">
    <source>
        <dbReference type="ARBA" id="ARBA00022908"/>
    </source>
</evidence>
<dbReference type="FunFam" id="3.30.70.270:FF:000026">
    <property type="entry name" value="Transposon Ty3-G Gag-Pol polyprotein"/>
    <property type="match status" value="1"/>
</dbReference>
<dbReference type="SUPFAM" id="SSF56672">
    <property type="entry name" value="DNA/RNA polymerases"/>
    <property type="match status" value="1"/>
</dbReference>
<dbReference type="PANTHER" id="PTHR37984">
    <property type="entry name" value="PROTEIN CBG26694"/>
    <property type="match status" value="1"/>
</dbReference>
<dbReference type="Gene3D" id="3.30.70.270">
    <property type="match status" value="2"/>
</dbReference>
<dbReference type="EMBL" id="GGMS01010347">
    <property type="protein sequence ID" value="MBY79550.1"/>
    <property type="molecule type" value="Transcribed_RNA"/>
</dbReference>
<dbReference type="PROSITE" id="PS50994">
    <property type="entry name" value="INTEGRASE"/>
    <property type="match status" value="1"/>
</dbReference>
<dbReference type="GO" id="GO:0004519">
    <property type="term" value="F:endonuclease activity"/>
    <property type="evidence" value="ECO:0007669"/>
    <property type="project" value="UniProtKB-KW"/>
</dbReference>
<feature type="domain" description="Integrase catalytic" evidence="14">
    <location>
        <begin position="962"/>
        <end position="1121"/>
    </location>
</feature>
<dbReference type="EC" id="2.7.7.49" evidence="1"/>
<dbReference type="AlphaFoldDB" id="A0A2S2QPU6"/>
<dbReference type="Gene3D" id="2.40.70.10">
    <property type="entry name" value="Acid Proteases"/>
    <property type="match status" value="1"/>
</dbReference>
<dbReference type="Pfam" id="PF17919">
    <property type="entry name" value="RT_RNaseH_2"/>
    <property type="match status" value="1"/>
</dbReference>
<evidence type="ECO:0000256" key="11">
    <source>
        <dbReference type="ARBA" id="ARBA00023268"/>
    </source>
</evidence>